<dbReference type="OrthoDB" id="9783707at2"/>
<sequence length="291" mass="31129">MSLTALAFVVIAAFLHATWNFVAKRIDTREGGGPQLVFLYALLTVVIYTPLALYFLMGTQASWPSALGWGVITVSALLHYGYTLVLQRGYRVGDLSVVYPLARGTGPLLSSIGAIVLLGERPGWLALVGIALVVCGVLVIAGGERLFRRGSMHAGAGWGVLTGGFIAAYTLADAYAIRTLMLAPLVYYYLENVLRVVLSAPTAFARPARIAVLWQANWRKILIISTISPMSYFLILTALKYAPVSHVAPAREMSMMVAALLGVRVLGEGEMHRRVGGAVLIALGVVGLTLG</sequence>
<evidence type="ECO:0000256" key="1">
    <source>
        <dbReference type="ARBA" id="ARBA00004651"/>
    </source>
</evidence>
<keyword evidence="9 13" id="KW-1133">Transmembrane helix</keyword>
<evidence type="ECO:0000256" key="7">
    <source>
        <dbReference type="ARBA" id="ARBA00022692"/>
    </source>
</evidence>
<keyword evidence="16" id="KW-1185">Reference proteome</keyword>
<dbReference type="SUPFAM" id="SSF103481">
    <property type="entry name" value="Multidrug resistance efflux transporter EmrE"/>
    <property type="match status" value="2"/>
</dbReference>
<reference evidence="15 16" key="1">
    <citation type="submission" date="2019-08" db="EMBL/GenBank/DDBJ databases">
        <authorList>
            <person name="Peeters C."/>
        </authorList>
    </citation>
    <scope>NUCLEOTIDE SEQUENCE [LARGE SCALE GENOMIC DNA]</scope>
    <source>
        <strain evidence="15 16">LMG 31011</strain>
    </source>
</reference>
<evidence type="ECO:0000256" key="12">
    <source>
        <dbReference type="ARBA" id="ARBA00038032"/>
    </source>
</evidence>
<accession>A0A5E4TFL4</accession>
<feature type="transmembrane region" description="Helical" evidence="13">
    <location>
        <begin position="6"/>
        <end position="23"/>
    </location>
</feature>
<keyword evidence="8" id="KW-0448">Lipopolysaccharide biosynthesis</keyword>
<dbReference type="EMBL" id="CABPSN010000002">
    <property type="protein sequence ID" value="VVD86052.1"/>
    <property type="molecule type" value="Genomic_DNA"/>
</dbReference>
<gene>
    <name evidence="15" type="ORF">PAQ31011_01375</name>
</gene>
<dbReference type="PANTHER" id="PTHR30561:SF1">
    <property type="entry name" value="MULTIDRUG TRANSPORTER EMRE"/>
    <property type="match status" value="1"/>
</dbReference>
<dbReference type="Pfam" id="PF00892">
    <property type="entry name" value="EamA"/>
    <property type="match status" value="2"/>
</dbReference>
<evidence type="ECO:0000313" key="16">
    <source>
        <dbReference type="Proteomes" id="UP000366819"/>
    </source>
</evidence>
<feature type="transmembrane region" description="Helical" evidence="13">
    <location>
        <begin position="124"/>
        <end position="143"/>
    </location>
</feature>
<dbReference type="PANTHER" id="PTHR30561">
    <property type="entry name" value="SMR FAMILY PROTON-DEPENDENT DRUG EFFLUX TRANSPORTER SUGE"/>
    <property type="match status" value="1"/>
</dbReference>
<organism evidence="15 16">
    <name type="scientific">Pandoraea aquatica</name>
    <dbReference type="NCBI Taxonomy" id="2508290"/>
    <lineage>
        <taxon>Bacteria</taxon>
        <taxon>Pseudomonadati</taxon>
        <taxon>Pseudomonadota</taxon>
        <taxon>Betaproteobacteria</taxon>
        <taxon>Burkholderiales</taxon>
        <taxon>Burkholderiaceae</taxon>
        <taxon>Pandoraea</taxon>
    </lineage>
</organism>
<feature type="transmembrane region" description="Helical" evidence="13">
    <location>
        <begin position="221"/>
        <end position="242"/>
    </location>
</feature>
<evidence type="ECO:0000256" key="2">
    <source>
        <dbReference type="ARBA" id="ARBA00022448"/>
    </source>
</evidence>
<evidence type="ECO:0000256" key="6">
    <source>
        <dbReference type="ARBA" id="ARBA00022556"/>
    </source>
</evidence>
<keyword evidence="2" id="KW-0813">Transport</keyword>
<feature type="transmembrane region" description="Helical" evidence="13">
    <location>
        <begin position="35"/>
        <end position="57"/>
    </location>
</feature>
<feature type="transmembrane region" description="Helical" evidence="13">
    <location>
        <begin position="97"/>
        <end position="118"/>
    </location>
</feature>
<keyword evidence="11 13" id="KW-0472">Membrane</keyword>
<evidence type="ECO:0000313" key="15">
    <source>
        <dbReference type="EMBL" id="VVD86052.1"/>
    </source>
</evidence>
<keyword evidence="3" id="KW-1003">Cell membrane</keyword>
<dbReference type="InterPro" id="IPR000390">
    <property type="entry name" value="Small_drug/metabolite_transptr"/>
</dbReference>
<evidence type="ECO:0000256" key="11">
    <source>
        <dbReference type="ARBA" id="ARBA00023136"/>
    </source>
</evidence>
<dbReference type="GO" id="GO:0009103">
    <property type="term" value="P:lipopolysaccharide biosynthetic process"/>
    <property type="evidence" value="ECO:0007669"/>
    <property type="project" value="UniProtKB-KW"/>
</dbReference>
<feature type="transmembrane region" description="Helical" evidence="13">
    <location>
        <begin position="155"/>
        <end position="172"/>
    </location>
</feature>
<evidence type="ECO:0000256" key="9">
    <source>
        <dbReference type="ARBA" id="ARBA00022989"/>
    </source>
</evidence>
<dbReference type="RefSeq" id="WP_150575117.1">
    <property type="nucleotide sequence ID" value="NZ_CABPSN010000002.1"/>
</dbReference>
<feature type="domain" description="EamA" evidence="14">
    <location>
        <begin position="5"/>
        <end position="140"/>
    </location>
</feature>
<feature type="domain" description="EamA" evidence="14">
    <location>
        <begin position="155"/>
        <end position="289"/>
    </location>
</feature>
<evidence type="ECO:0000256" key="8">
    <source>
        <dbReference type="ARBA" id="ARBA00022985"/>
    </source>
</evidence>
<comment type="subcellular location">
    <subcellularLocation>
        <location evidence="1">Cell membrane</location>
        <topology evidence="1">Multi-pass membrane protein</topology>
    </subcellularLocation>
</comment>
<protein>
    <submittedName>
        <fullName evidence="15">Multidrug DMT transporter</fullName>
    </submittedName>
</protein>
<evidence type="ECO:0000256" key="13">
    <source>
        <dbReference type="SAM" id="Phobius"/>
    </source>
</evidence>
<dbReference type="Proteomes" id="UP000366819">
    <property type="component" value="Unassembled WGS sequence"/>
</dbReference>
<proteinExistence type="inferred from homology"/>
<dbReference type="InterPro" id="IPR037185">
    <property type="entry name" value="EmrE-like"/>
</dbReference>
<evidence type="ECO:0000256" key="3">
    <source>
        <dbReference type="ARBA" id="ARBA00022475"/>
    </source>
</evidence>
<evidence type="ECO:0000256" key="4">
    <source>
        <dbReference type="ARBA" id="ARBA00022516"/>
    </source>
</evidence>
<feature type="transmembrane region" description="Helical" evidence="13">
    <location>
        <begin position="63"/>
        <end position="85"/>
    </location>
</feature>
<keyword evidence="4" id="KW-0444">Lipid biosynthesis</keyword>
<evidence type="ECO:0000259" key="14">
    <source>
        <dbReference type="Pfam" id="PF00892"/>
    </source>
</evidence>
<keyword evidence="7 13" id="KW-0812">Transmembrane</keyword>
<dbReference type="InterPro" id="IPR000620">
    <property type="entry name" value="EamA_dom"/>
</dbReference>
<evidence type="ECO:0000256" key="10">
    <source>
        <dbReference type="ARBA" id="ARBA00023098"/>
    </source>
</evidence>
<dbReference type="GO" id="GO:0022857">
    <property type="term" value="F:transmembrane transporter activity"/>
    <property type="evidence" value="ECO:0007669"/>
    <property type="project" value="InterPro"/>
</dbReference>
<dbReference type="GO" id="GO:0005886">
    <property type="term" value="C:plasma membrane"/>
    <property type="evidence" value="ECO:0007669"/>
    <property type="project" value="UniProtKB-SubCell"/>
</dbReference>
<keyword evidence="6" id="KW-0441">Lipid A biosynthesis</keyword>
<comment type="similarity">
    <text evidence="12">Belongs to the drug/metabolite transporter (DMT) superfamily. Small multidrug resistance (SMR) (TC 2.A.7.1) family.</text>
</comment>
<keyword evidence="10" id="KW-0443">Lipid metabolism</keyword>
<dbReference type="Gene3D" id="1.10.3730.20">
    <property type="match status" value="2"/>
</dbReference>
<dbReference type="AlphaFoldDB" id="A0A5E4TFL4"/>
<name>A0A5E4TFL4_9BURK</name>
<dbReference type="GO" id="GO:0009245">
    <property type="term" value="P:lipid A biosynthetic process"/>
    <property type="evidence" value="ECO:0007669"/>
    <property type="project" value="UniProtKB-KW"/>
</dbReference>
<evidence type="ECO:0000256" key="5">
    <source>
        <dbReference type="ARBA" id="ARBA00022519"/>
    </source>
</evidence>
<keyword evidence="5" id="KW-0997">Cell inner membrane</keyword>